<protein>
    <submittedName>
        <fullName evidence="7">HlyD family secretion protein</fullName>
    </submittedName>
</protein>
<feature type="domain" description="Multidrug resistance protein MdtA-like barrel-sandwich hybrid" evidence="5">
    <location>
        <begin position="59"/>
        <end position="314"/>
    </location>
</feature>
<dbReference type="Gene3D" id="2.40.30.170">
    <property type="match status" value="1"/>
</dbReference>
<reference evidence="7" key="1">
    <citation type="submission" date="2021-01" db="EMBL/GenBank/DDBJ databases">
        <title>Genome public.</title>
        <authorList>
            <person name="Liu C."/>
            <person name="Sun Q."/>
        </authorList>
    </citation>
    <scope>NUCLEOTIDE SEQUENCE</scope>
    <source>
        <strain evidence="7">YIM B02565</strain>
    </source>
</reference>
<dbReference type="EMBL" id="JAESWA010000025">
    <property type="protein sequence ID" value="MBL4933505.1"/>
    <property type="molecule type" value="Genomic_DNA"/>
</dbReference>
<dbReference type="Gene3D" id="1.10.287.470">
    <property type="entry name" value="Helix hairpin bin"/>
    <property type="match status" value="1"/>
</dbReference>
<dbReference type="RefSeq" id="WP_202768947.1">
    <property type="nucleotide sequence ID" value="NZ_JAESWA010000025.1"/>
</dbReference>
<dbReference type="InterPro" id="IPR058636">
    <property type="entry name" value="Beta-barrel_YknX"/>
</dbReference>
<dbReference type="PANTHER" id="PTHR32347:SF14">
    <property type="entry name" value="EFFLUX SYSTEM COMPONENT YKNX-RELATED"/>
    <property type="match status" value="1"/>
</dbReference>
<evidence type="ECO:0000259" key="6">
    <source>
        <dbReference type="Pfam" id="PF25990"/>
    </source>
</evidence>
<comment type="caution">
    <text evidence="7">The sequence shown here is derived from an EMBL/GenBank/DDBJ whole genome shotgun (WGS) entry which is preliminary data.</text>
</comment>
<comment type="subcellular location">
    <subcellularLocation>
        <location evidence="1">Cell envelope</location>
    </subcellularLocation>
</comment>
<dbReference type="Gene3D" id="2.40.50.100">
    <property type="match status" value="1"/>
</dbReference>
<dbReference type="InterPro" id="IPR050465">
    <property type="entry name" value="UPF0194_transport"/>
</dbReference>
<dbReference type="Pfam" id="PF25990">
    <property type="entry name" value="Beta-barrel_YknX"/>
    <property type="match status" value="1"/>
</dbReference>
<evidence type="ECO:0000256" key="2">
    <source>
        <dbReference type="ARBA" id="ARBA00023054"/>
    </source>
</evidence>
<keyword evidence="4" id="KW-1133">Transmembrane helix</keyword>
<keyword evidence="4" id="KW-0812">Transmembrane</keyword>
<dbReference type="GO" id="GO:0030313">
    <property type="term" value="C:cell envelope"/>
    <property type="evidence" value="ECO:0007669"/>
    <property type="project" value="UniProtKB-SubCell"/>
</dbReference>
<sequence>MDKSLKTTTSKKSKGKLIIAIVAVLVIALGGFGIKYYIEQKSYVSTDDAKITGDILNASSKIPGKVVKINVHEGDTVKKGQVLFTLETEQLQYQLNQAQAALDVAKAQLSKVEGGARAEEVAGAQALVDQASASLGGADTTKSNLQNTLNDVQSQYNSLIAQMSSFKNPDTGDFDANYAIKQLDTARAKGLLTEAEYTVKAQAVEQLFQGKLQYENQINQLKGQIKTVDSQIDTAKAGLDGAKSKLNLTNAGASDKDVAIVEAQVSAAQASYDLAKLNFSNSEIKAPADGTVVQLNIHEGDMIAAGQAAVSVVDLSKLQVTANILEGDLEHISPSEKVTMTIDSFPGATFTGTVKESALATSSVFSLFSTENASGNFTKVSQRVPVKITLDSTDKTLIPGMSVEVKVKIK</sequence>
<dbReference type="PANTHER" id="PTHR32347">
    <property type="entry name" value="EFFLUX SYSTEM COMPONENT YKNX-RELATED"/>
    <property type="match status" value="1"/>
</dbReference>
<accession>A0A937FI64</accession>
<organism evidence="7 8">
    <name type="scientific">Clostridium paridis</name>
    <dbReference type="NCBI Taxonomy" id="2803863"/>
    <lineage>
        <taxon>Bacteria</taxon>
        <taxon>Bacillati</taxon>
        <taxon>Bacillota</taxon>
        <taxon>Clostridia</taxon>
        <taxon>Eubacteriales</taxon>
        <taxon>Clostridiaceae</taxon>
        <taxon>Clostridium</taxon>
    </lineage>
</organism>
<dbReference type="Pfam" id="PF25917">
    <property type="entry name" value="BSH_RND"/>
    <property type="match status" value="1"/>
</dbReference>
<feature type="domain" description="YknX-like beta-barrel" evidence="6">
    <location>
        <begin position="318"/>
        <end position="407"/>
    </location>
</feature>
<evidence type="ECO:0000313" key="7">
    <source>
        <dbReference type="EMBL" id="MBL4933505.1"/>
    </source>
</evidence>
<dbReference type="SUPFAM" id="SSF111369">
    <property type="entry name" value="HlyD-like secretion proteins"/>
    <property type="match status" value="2"/>
</dbReference>
<evidence type="ECO:0000256" key="1">
    <source>
        <dbReference type="ARBA" id="ARBA00004196"/>
    </source>
</evidence>
<gene>
    <name evidence="7" type="ORF">JK634_17065</name>
</gene>
<evidence type="ECO:0000256" key="4">
    <source>
        <dbReference type="SAM" id="Phobius"/>
    </source>
</evidence>
<keyword evidence="2 3" id="KW-0175">Coiled coil</keyword>
<dbReference type="Proteomes" id="UP000623681">
    <property type="component" value="Unassembled WGS sequence"/>
</dbReference>
<keyword evidence="8" id="KW-1185">Reference proteome</keyword>
<evidence type="ECO:0000259" key="5">
    <source>
        <dbReference type="Pfam" id="PF25917"/>
    </source>
</evidence>
<dbReference type="AlphaFoldDB" id="A0A937FI64"/>
<feature type="coiled-coil region" evidence="3">
    <location>
        <begin position="204"/>
        <end position="231"/>
    </location>
</feature>
<name>A0A937FI64_9CLOT</name>
<evidence type="ECO:0000313" key="8">
    <source>
        <dbReference type="Proteomes" id="UP000623681"/>
    </source>
</evidence>
<dbReference type="InterPro" id="IPR058625">
    <property type="entry name" value="MdtA-like_BSH"/>
</dbReference>
<keyword evidence="4" id="KW-0472">Membrane</keyword>
<dbReference type="PRINTS" id="PR01490">
    <property type="entry name" value="RTXTOXIND"/>
</dbReference>
<evidence type="ECO:0000256" key="3">
    <source>
        <dbReference type="SAM" id="Coils"/>
    </source>
</evidence>
<proteinExistence type="predicted"/>
<feature type="transmembrane region" description="Helical" evidence="4">
    <location>
        <begin position="17"/>
        <end position="38"/>
    </location>
</feature>